<name>A0A7C4NPT5_9BACT</name>
<dbReference type="Gene3D" id="3.40.50.300">
    <property type="entry name" value="P-loop containing nucleotide triphosphate hydrolases"/>
    <property type="match status" value="2"/>
</dbReference>
<dbReference type="PANTHER" id="PTHR43038">
    <property type="entry name" value="ATP-BINDING CASSETTE, SUB-FAMILY H, MEMBER 1"/>
    <property type="match status" value="1"/>
</dbReference>
<sequence length="571" mass="64101">MDKTLGSPVITVKNLSKAYGKLKAVEGVSFEVEKGEVFGLIGPDGAGKTTLIHILAGVLEPSSGEAYINGINVVKEPEKIKKLIGYMPQGLGLNLYDNLTVEENIIFFKDLRLISEDTFQKNREILLEITRLKPFLSRPAKALSGGMRQKLALICTLLHLPEVILLDEPTTGVDPLSRQDFWEIIHTLVQEREITVLLTTAYMDEAERCNRIALIHKGKLLLQDKPENIPDLEGAFISAVSGERPKPFLKKSSSFSEKETNILICNRVSKLFGKFRAVDRVSLEVKKGEILGLLGPNGAGKTTLIKMMCGLLPPSEGEIFISGNNVEKEKAKVWRLIGYMSQKFSLYKDLTVLENIKLYAGLYGVKNKNFGELLEKLGLLGWEGRLVKDIPFGIKQRLALSCAVLHKPLIVFLDEPTSGVDPVARRSFWEMIYLLSREEGITVILSTHYMDEAENCDRIGLMNKGRLIALGTPEELKITSEKISGKLLQIRTSEFREVFKKLKSSFPNLSLYGNKILLRTFSPEKDKEKIEEVLTKEGKFKIEISQTLPSLQEAFIDFIKKDLEENPENYV</sequence>
<protein>
    <submittedName>
        <fullName evidence="4">ABC transporter ATP-binding protein</fullName>
    </submittedName>
</protein>
<dbReference type="SMART" id="SM00382">
    <property type="entry name" value="AAA"/>
    <property type="match status" value="2"/>
</dbReference>
<evidence type="ECO:0000256" key="2">
    <source>
        <dbReference type="ARBA" id="ARBA00022840"/>
    </source>
</evidence>
<dbReference type="PROSITE" id="PS50893">
    <property type="entry name" value="ABC_TRANSPORTER_2"/>
    <property type="match status" value="2"/>
</dbReference>
<evidence type="ECO:0000313" key="4">
    <source>
        <dbReference type="EMBL" id="HGQ84858.1"/>
    </source>
</evidence>
<dbReference type="GO" id="GO:0005524">
    <property type="term" value="F:ATP binding"/>
    <property type="evidence" value="ECO:0007669"/>
    <property type="project" value="UniProtKB-KW"/>
</dbReference>
<proteinExistence type="predicted"/>
<dbReference type="InterPro" id="IPR003593">
    <property type="entry name" value="AAA+_ATPase"/>
</dbReference>
<dbReference type="Pfam" id="PF00005">
    <property type="entry name" value="ABC_tran"/>
    <property type="match status" value="2"/>
</dbReference>
<organism evidence="4">
    <name type="scientific">Thermodesulfobacterium geofontis</name>
    <dbReference type="NCBI Taxonomy" id="1295609"/>
    <lineage>
        <taxon>Bacteria</taxon>
        <taxon>Pseudomonadati</taxon>
        <taxon>Thermodesulfobacteriota</taxon>
        <taxon>Thermodesulfobacteria</taxon>
        <taxon>Thermodesulfobacteriales</taxon>
        <taxon>Thermodesulfobacteriaceae</taxon>
        <taxon>Thermodesulfobacterium</taxon>
    </lineage>
</organism>
<accession>A0A7C4NPT5</accession>
<dbReference type="SUPFAM" id="SSF52540">
    <property type="entry name" value="P-loop containing nucleoside triphosphate hydrolases"/>
    <property type="match status" value="2"/>
</dbReference>
<dbReference type="InterPro" id="IPR003439">
    <property type="entry name" value="ABC_transporter-like_ATP-bd"/>
</dbReference>
<dbReference type="InterPro" id="IPR017871">
    <property type="entry name" value="ABC_transporter-like_CS"/>
</dbReference>
<dbReference type="EMBL" id="DSZN01000004">
    <property type="protein sequence ID" value="HGQ84858.1"/>
    <property type="molecule type" value="Genomic_DNA"/>
</dbReference>
<dbReference type="InterPro" id="IPR027417">
    <property type="entry name" value="P-loop_NTPase"/>
</dbReference>
<evidence type="ECO:0000256" key="1">
    <source>
        <dbReference type="ARBA" id="ARBA00022741"/>
    </source>
</evidence>
<comment type="caution">
    <text evidence="4">The sequence shown here is derived from an EMBL/GenBank/DDBJ whole genome shotgun (WGS) entry which is preliminary data.</text>
</comment>
<dbReference type="PROSITE" id="PS00211">
    <property type="entry name" value="ABC_TRANSPORTER_1"/>
    <property type="match status" value="1"/>
</dbReference>
<dbReference type="PANTHER" id="PTHR43038:SF3">
    <property type="entry name" value="ABC TRANSPORTER G FAMILY MEMBER 20 ISOFORM X1"/>
    <property type="match status" value="1"/>
</dbReference>
<keyword evidence="1" id="KW-0547">Nucleotide-binding</keyword>
<gene>
    <name evidence="4" type="ORF">ENT66_00155</name>
</gene>
<dbReference type="GO" id="GO:0016887">
    <property type="term" value="F:ATP hydrolysis activity"/>
    <property type="evidence" value="ECO:0007669"/>
    <property type="project" value="InterPro"/>
</dbReference>
<feature type="domain" description="ABC transporter" evidence="3">
    <location>
        <begin position="263"/>
        <end position="489"/>
    </location>
</feature>
<reference evidence="4" key="1">
    <citation type="journal article" date="2020" name="mSystems">
        <title>Genome- and Community-Level Interaction Insights into Carbon Utilization and Element Cycling Functions of Hydrothermarchaeota in Hydrothermal Sediment.</title>
        <authorList>
            <person name="Zhou Z."/>
            <person name="Liu Y."/>
            <person name="Xu W."/>
            <person name="Pan J."/>
            <person name="Luo Z.H."/>
            <person name="Li M."/>
        </authorList>
    </citation>
    <scope>NUCLEOTIDE SEQUENCE [LARGE SCALE GENOMIC DNA]</scope>
    <source>
        <strain evidence="4">SpSt-6</strain>
    </source>
</reference>
<evidence type="ECO:0000259" key="3">
    <source>
        <dbReference type="PROSITE" id="PS50893"/>
    </source>
</evidence>
<dbReference type="AlphaFoldDB" id="A0A7C4NPT5"/>
<keyword evidence="2 4" id="KW-0067">ATP-binding</keyword>
<feature type="domain" description="ABC transporter" evidence="3">
    <location>
        <begin position="10"/>
        <end position="242"/>
    </location>
</feature>
<dbReference type="CDD" id="cd03230">
    <property type="entry name" value="ABC_DR_subfamily_A"/>
    <property type="match status" value="1"/>
</dbReference>